<accession>A0A1X9SR10</accession>
<dbReference type="PROSITE" id="PS51257">
    <property type="entry name" value="PROKAR_LIPOPROTEIN"/>
    <property type="match status" value="1"/>
</dbReference>
<evidence type="ECO:0000313" key="1">
    <source>
        <dbReference type="EMBL" id="ARQ98672.1"/>
    </source>
</evidence>
<gene>
    <name evidence="1" type="ORF">CIGN_0362</name>
</gene>
<reference evidence="1 2" key="1">
    <citation type="journal article" date="2017" name="Genome Biol. Evol.">
        <title>Comparative Genomic Analysis Identifies a Campylobacter Clade Deficient in Selenium Metabolism.</title>
        <authorList>
            <person name="Miller W.G."/>
            <person name="Yee E."/>
            <person name="Lopes B.S."/>
            <person name="Chapman M.H."/>
            <person name="Huynh S."/>
            <person name="Bono J.L."/>
            <person name="Parker C.T."/>
            <person name="Strachan N.J.C."/>
            <person name="Forbes K.J."/>
        </authorList>
    </citation>
    <scope>NUCLEOTIDE SEQUENCE [LARGE SCALE GENOMIC DNA]</scope>
    <source>
        <strain evidence="1 2">NCTC 13003</strain>
    </source>
</reference>
<sequence length="272" mass="31131">MVRVAFLFCVFAFSCFGFDLHSNIKSIISEQSYAKNRDKIEQIFAIESDFIDSRGNPNYAKITNTLRVNSLLNLSFSLPVNLEIAFYSPSSDILLFKSVSEALKNLGYSYFLSKSLKTDTQGIVWQISMNSRFLLDPGAIYRELGKNQIYIKDINRDGEFSFTYSIDASKAILSTHQYISDSEFDLAKPLEPYFLNISGKSEALIKSYASDSWICVIKVLDRDLNLITQIKSDKPEKEIYIKFPPNSYYMLIDDAFSLENIKRGLKIYIKSN</sequence>
<dbReference type="EMBL" id="CP018788">
    <property type="protein sequence ID" value="ARQ98672.1"/>
    <property type="molecule type" value="Genomic_DNA"/>
</dbReference>
<dbReference type="AlphaFoldDB" id="A0A1X9SR10"/>
<organism evidence="1 2">
    <name type="scientific">Campylobacter devanensis</name>
    <dbReference type="NCBI Taxonomy" id="3161138"/>
    <lineage>
        <taxon>Bacteria</taxon>
        <taxon>Pseudomonadati</taxon>
        <taxon>Campylobacterota</taxon>
        <taxon>Epsilonproteobacteria</taxon>
        <taxon>Campylobacterales</taxon>
        <taxon>Campylobacteraceae</taxon>
        <taxon>Campylobacter</taxon>
    </lineage>
</organism>
<evidence type="ECO:0000313" key="2">
    <source>
        <dbReference type="Proteomes" id="UP000194309"/>
    </source>
</evidence>
<accession>A0A381D7H7</accession>
<dbReference type="Proteomes" id="UP000194309">
    <property type="component" value="Chromosome"/>
</dbReference>
<dbReference type="OrthoDB" id="5338450at2"/>
<keyword evidence="2" id="KW-1185">Reference proteome</keyword>
<name>A0A1X9SR10_9BACT</name>
<dbReference type="KEGG" id="cdev:CIGN_0362"/>
<protein>
    <submittedName>
        <fullName evidence="1">Uncharacterized protein</fullName>
    </submittedName>
</protein>
<proteinExistence type="predicted"/>
<dbReference type="STRING" id="1660064.CIGN_0362"/>